<dbReference type="EMBL" id="JAAXOQ010000012">
    <property type="protein sequence ID" value="NKY18905.1"/>
    <property type="molecule type" value="Genomic_DNA"/>
</dbReference>
<accession>A0A846X308</accession>
<keyword evidence="2" id="KW-1133">Transmembrane helix</keyword>
<name>A0A846X308_9ACTN</name>
<feature type="transmembrane region" description="Helical" evidence="2">
    <location>
        <begin position="160"/>
        <end position="177"/>
    </location>
</feature>
<evidence type="ECO:0000256" key="2">
    <source>
        <dbReference type="SAM" id="Phobius"/>
    </source>
</evidence>
<comment type="caution">
    <text evidence="3">The sequence shown here is derived from an EMBL/GenBank/DDBJ whole genome shotgun (WGS) entry which is preliminary data.</text>
</comment>
<feature type="transmembrane region" description="Helical" evidence="2">
    <location>
        <begin position="87"/>
        <end position="108"/>
    </location>
</feature>
<feature type="region of interest" description="Disordered" evidence="1">
    <location>
        <begin position="260"/>
        <end position="327"/>
    </location>
</feature>
<organism evidence="3 4">
    <name type="scientific">Tsukamurella spumae</name>
    <dbReference type="NCBI Taxonomy" id="44753"/>
    <lineage>
        <taxon>Bacteria</taxon>
        <taxon>Bacillati</taxon>
        <taxon>Actinomycetota</taxon>
        <taxon>Actinomycetes</taxon>
        <taxon>Mycobacteriales</taxon>
        <taxon>Tsukamurellaceae</taxon>
        <taxon>Tsukamurella</taxon>
    </lineage>
</organism>
<feature type="transmembrane region" description="Helical" evidence="2">
    <location>
        <begin position="55"/>
        <end position="75"/>
    </location>
</feature>
<sequence>MSTWFQHDIIEGGRLPLFAFFVGLIAGFVCIRISVRLIRAEVRWWFGNVTPGGLHLHHMVYGVVLCMGSAIGLIANFDRATQTTAAVLAGVFGLGAALILDEFALILYLRDVYWQEEGRASVDAVFVAVAVTGLLLLGLRPLDLVDTAGFRDSPERAAQILFGVISLGTAAIVLLKGKIWTGLVGMFFFPLLLIGAIRLARPGSPWARWRYQRKPRRMARALRRERRLRRPLIRVKIALQELMAGRPDLLPHLREDAERELDRTVVPAPAPPRRPRSMARRLTISKNRRRSGTINRLPGLRAARVYPTAEQSAGQEYEPVEPPRQSS</sequence>
<evidence type="ECO:0008006" key="5">
    <source>
        <dbReference type="Google" id="ProtNLM"/>
    </source>
</evidence>
<evidence type="ECO:0000313" key="3">
    <source>
        <dbReference type="EMBL" id="NKY18905.1"/>
    </source>
</evidence>
<keyword evidence="4" id="KW-1185">Reference proteome</keyword>
<feature type="transmembrane region" description="Helical" evidence="2">
    <location>
        <begin position="183"/>
        <end position="200"/>
    </location>
</feature>
<reference evidence="3 4" key="1">
    <citation type="submission" date="2020-04" db="EMBL/GenBank/DDBJ databases">
        <title>MicrobeNet Type strains.</title>
        <authorList>
            <person name="Nicholson A.C."/>
        </authorList>
    </citation>
    <scope>NUCLEOTIDE SEQUENCE [LARGE SCALE GENOMIC DNA]</scope>
    <source>
        <strain evidence="3 4">DSM 44113</strain>
    </source>
</reference>
<keyword evidence="2" id="KW-0472">Membrane</keyword>
<dbReference type="RefSeq" id="WP_168545928.1">
    <property type="nucleotide sequence ID" value="NZ_BAAAKS010000064.1"/>
</dbReference>
<evidence type="ECO:0000256" key="1">
    <source>
        <dbReference type="SAM" id="MobiDB-lite"/>
    </source>
</evidence>
<protein>
    <recommendedName>
        <fullName evidence="5">Integral membrane protein</fullName>
    </recommendedName>
</protein>
<feature type="transmembrane region" description="Helical" evidence="2">
    <location>
        <begin position="15"/>
        <end position="35"/>
    </location>
</feature>
<keyword evidence="2" id="KW-0812">Transmembrane</keyword>
<gene>
    <name evidence="3" type="ORF">HF999_11050</name>
</gene>
<feature type="transmembrane region" description="Helical" evidence="2">
    <location>
        <begin position="120"/>
        <end position="139"/>
    </location>
</feature>
<dbReference type="Proteomes" id="UP000582646">
    <property type="component" value="Unassembled WGS sequence"/>
</dbReference>
<evidence type="ECO:0000313" key="4">
    <source>
        <dbReference type="Proteomes" id="UP000582646"/>
    </source>
</evidence>
<proteinExistence type="predicted"/>
<dbReference type="AlphaFoldDB" id="A0A846X308"/>